<dbReference type="GO" id="GO:0051539">
    <property type="term" value="F:4 iron, 4 sulfur cluster binding"/>
    <property type="evidence" value="ECO:0007669"/>
    <property type="project" value="UniProtKB-KW"/>
</dbReference>
<evidence type="ECO:0000256" key="4">
    <source>
        <dbReference type="ARBA" id="ARBA00022691"/>
    </source>
</evidence>
<evidence type="ECO:0000256" key="2">
    <source>
        <dbReference type="ARBA" id="ARBA00009777"/>
    </source>
</evidence>
<sequence length="231" mass="26143">MLRISGLERSSLLDYPGKISAIIFTYGCDLKCPYCHNPELVIEGFDKAKSFTEEEVLSFLKSRKGKLDALVITGGEPLVQKELLPFIKKVKEMGFLIKLDSNGTFPDKLKDLIETGFVDYVAMDVKYPKAGYVKNSMIPGVAKKIEQSIKTIMDSGLDYEFRTTYVKPLHALESVEGIGKMIKGAKNYYIQNFRPGKTIDPTLTKENSFTAKELEEIKKTMEKYVENVQIR</sequence>
<comment type="similarity">
    <text evidence="2">Belongs to the organic radical-activating enzymes family.</text>
</comment>
<dbReference type="PROSITE" id="PS01087">
    <property type="entry name" value="RADICAL_ACTIVATING"/>
    <property type="match status" value="1"/>
</dbReference>
<organism evidence="10 11">
    <name type="scientific">candidate division WS6 bacterium 36_33</name>
    <dbReference type="NCBI Taxonomy" id="1641388"/>
    <lineage>
        <taxon>Bacteria</taxon>
        <taxon>Candidatus Dojkabacteria</taxon>
    </lineage>
</organism>
<dbReference type="CDD" id="cd01335">
    <property type="entry name" value="Radical_SAM"/>
    <property type="match status" value="1"/>
</dbReference>
<evidence type="ECO:0000256" key="1">
    <source>
        <dbReference type="ARBA" id="ARBA00001966"/>
    </source>
</evidence>
<dbReference type="Gene3D" id="3.20.20.70">
    <property type="entry name" value="Aldolase class I"/>
    <property type="match status" value="1"/>
</dbReference>
<dbReference type="PATRIC" id="fig|1641388.3.peg.490"/>
<dbReference type="AlphaFoldDB" id="A0A124FTY4"/>
<dbReference type="InterPro" id="IPR001989">
    <property type="entry name" value="Radical_activat_CS"/>
</dbReference>
<dbReference type="InterPro" id="IPR007197">
    <property type="entry name" value="rSAM"/>
</dbReference>
<dbReference type="PROSITE" id="PS51918">
    <property type="entry name" value="RADICAL_SAM"/>
    <property type="match status" value="1"/>
</dbReference>
<dbReference type="SFLD" id="SFLDS00029">
    <property type="entry name" value="Radical_SAM"/>
    <property type="match status" value="1"/>
</dbReference>
<dbReference type="Pfam" id="PF04055">
    <property type="entry name" value="Radical_SAM"/>
    <property type="match status" value="1"/>
</dbReference>
<protein>
    <recommendedName>
        <fullName evidence="9">Radical SAM core domain-containing protein</fullName>
    </recommendedName>
</protein>
<dbReference type="GO" id="GO:0046872">
    <property type="term" value="F:metal ion binding"/>
    <property type="evidence" value="ECO:0007669"/>
    <property type="project" value="UniProtKB-KW"/>
</dbReference>
<feature type="domain" description="Radical SAM core" evidence="9">
    <location>
        <begin position="14"/>
        <end position="231"/>
    </location>
</feature>
<name>A0A124FTY4_9BACT</name>
<comment type="cofactor">
    <cofactor evidence="1">
        <name>[4Fe-4S] cluster</name>
        <dbReference type="ChEBI" id="CHEBI:49883"/>
    </cofactor>
</comment>
<accession>A0A124FTY4</accession>
<keyword evidence="7" id="KW-0408">Iron</keyword>
<dbReference type="Proteomes" id="UP000053469">
    <property type="component" value="Unassembled WGS sequence"/>
</dbReference>
<keyword evidence="5" id="KW-0479">Metal-binding</keyword>
<dbReference type="NCBIfam" id="TIGR02495">
    <property type="entry name" value="NrdG2"/>
    <property type="match status" value="1"/>
</dbReference>
<dbReference type="InterPro" id="IPR012840">
    <property type="entry name" value="NrdG2"/>
</dbReference>
<evidence type="ECO:0000256" key="6">
    <source>
        <dbReference type="ARBA" id="ARBA00023002"/>
    </source>
</evidence>
<keyword evidence="8" id="KW-0411">Iron-sulfur</keyword>
<keyword evidence="6" id="KW-0560">Oxidoreductase</keyword>
<dbReference type="InterPro" id="IPR058240">
    <property type="entry name" value="rSAM_sf"/>
</dbReference>
<evidence type="ECO:0000256" key="5">
    <source>
        <dbReference type="ARBA" id="ARBA00022723"/>
    </source>
</evidence>
<evidence type="ECO:0000256" key="7">
    <source>
        <dbReference type="ARBA" id="ARBA00023004"/>
    </source>
</evidence>
<keyword evidence="4" id="KW-0949">S-adenosyl-L-methionine</keyword>
<evidence type="ECO:0000256" key="3">
    <source>
        <dbReference type="ARBA" id="ARBA00022485"/>
    </source>
</evidence>
<proteinExistence type="inferred from homology"/>
<reference evidence="11" key="1">
    <citation type="journal article" date="2015" name="MBio">
        <title>Genome-Resolved Metagenomic Analysis Reveals Roles for Candidate Phyla and Other Microbial Community Members in Biogeochemical Transformations in Oil Reservoirs.</title>
        <authorList>
            <person name="Hu P."/>
            <person name="Tom L."/>
            <person name="Singh A."/>
            <person name="Thomas B.C."/>
            <person name="Baker B.J."/>
            <person name="Piceno Y.M."/>
            <person name="Andersen G.L."/>
            <person name="Banfield J.F."/>
        </authorList>
    </citation>
    <scope>NUCLEOTIDE SEQUENCE [LARGE SCALE GENOMIC DNA]</scope>
</reference>
<dbReference type="GO" id="GO:0016491">
    <property type="term" value="F:oxidoreductase activity"/>
    <property type="evidence" value="ECO:0007669"/>
    <property type="project" value="UniProtKB-KW"/>
</dbReference>
<dbReference type="PANTHER" id="PTHR11228">
    <property type="entry name" value="RADICAL SAM DOMAIN PROTEIN"/>
    <property type="match status" value="1"/>
</dbReference>
<evidence type="ECO:0000256" key="8">
    <source>
        <dbReference type="ARBA" id="ARBA00023014"/>
    </source>
</evidence>
<comment type="caution">
    <text evidence="10">The sequence shown here is derived from an EMBL/GenBank/DDBJ whole genome shotgun (WGS) entry which is preliminary data.</text>
</comment>
<dbReference type="PANTHER" id="PTHR11228:SF27">
    <property type="entry name" value="GLYCYL-RADICAL ENZYME ACTIVATING ENZYME MJ1227-RELATED"/>
    <property type="match status" value="1"/>
</dbReference>
<keyword evidence="3" id="KW-0004">4Fe-4S</keyword>
<gene>
    <name evidence="10" type="ORF">XD87_0454</name>
</gene>
<evidence type="ECO:0000259" key="9">
    <source>
        <dbReference type="PROSITE" id="PS51918"/>
    </source>
</evidence>
<dbReference type="EMBL" id="LGGI01000072">
    <property type="protein sequence ID" value="KUK66850.1"/>
    <property type="molecule type" value="Genomic_DNA"/>
</dbReference>
<evidence type="ECO:0000313" key="11">
    <source>
        <dbReference type="Proteomes" id="UP000053469"/>
    </source>
</evidence>
<evidence type="ECO:0000313" key="10">
    <source>
        <dbReference type="EMBL" id="KUK66850.1"/>
    </source>
</evidence>
<dbReference type="SFLD" id="SFLDG01094">
    <property type="entry name" value="Uncharacterised_Radical_SAM_Su"/>
    <property type="match status" value="1"/>
</dbReference>
<dbReference type="SUPFAM" id="SSF102114">
    <property type="entry name" value="Radical SAM enzymes"/>
    <property type="match status" value="1"/>
</dbReference>
<dbReference type="InterPro" id="IPR013785">
    <property type="entry name" value="Aldolase_TIM"/>
</dbReference>
<dbReference type="InterPro" id="IPR050377">
    <property type="entry name" value="Radical_SAM_PqqE_MftC-like"/>
</dbReference>